<dbReference type="Pfam" id="PF00037">
    <property type="entry name" value="Fer4"/>
    <property type="match status" value="1"/>
</dbReference>
<dbReference type="SUPFAM" id="SSF54862">
    <property type="entry name" value="4Fe-4S ferredoxins"/>
    <property type="match status" value="1"/>
</dbReference>
<dbReference type="PANTHER" id="PTHR43177">
    <property type="entry name" value="PROTEIN NRFC"/>
    <property type="match status" value="1"/>
</dbReference>
<dbReference type="Gene3D" id="3.30.70.20">
    <property type="match status" value="2"/>
</dbReference>
<evidence type="ECO:0000259" key="5">
    <source>
        <dbReference type="PROSITE" id="PS51379"/>
    </source>
</evidence>
<evidence type="ECO:0000313" key="6">
    <source>
        <dbReference type="EMBL" id="OIJ12588.1"/>
    </source>
</evidence>
<feature type="domain" description="4Fe-4S ferredoxin-type" evidence="5">
    <location>
        <begin position="43"/>
        <end position="76"/>
    </location>
</feature>
<dbReference type="Pfam" id="PF13247">
    <property type="entry name" value="Fer4_11"/>
    <property type="match status" value="1"/>
</dbReference>
<evidence type="ECO:0000256" key="3">
    <source>
        <dbReference type="ARBA" id="ARBA00023004"/>
    </source>
</evidence>
<dbReference type="PROSITE" id="PS51379">
    <property type="entry name" value="4FE4S_FER_2"/>
    <property type="match status" value="3"/>
</dbReference>
<dbReference type="EMBL" id="MLQR01000031">
    <property type="protein sequence ID" value="OIJ12588.1"/>
    <property type="molecule type" value="Genomic_DNA"/>
</dbReference>
<dbReference type="InterPro" id="IPR017896">
    <property type="entry name" value="4Fe4S_Fe-S-bd"/>
</dbReference>
<accession>A0A1S2LJ83</accession>
<organism evidence="6 7">
    <name type="scientific">Anaerobacillus alkalilacustris</name>
    <dbReference type="NCBI Taxonomy" id="393763"/>
    <lineage>
        <taxon>Bacteria</taxon>
        <taxon>Bacillati</taxon>
        <taxon>Bacillota</taxon>
        <taxon>Bacilli</taxon>
        <taxon>Bacillales</taxon>
        <taxon>Bacillaceae</taxon>
        <taxon>Anaerobacillus</taxon>
    </lineage>
</organism>
<keyword evidence="3" id="KW-0408">Iron</keyword>
<name>A0A1S2LJ83_9BACI</name>
<feature type="domain" description="4Fe-4S ferredoxin-type" evidence="5">
    <location>
        <begin position="1"/>
        <end position="29"/>
    </location>
</feature>
<comment type="caution">
    <text evidence="6">The sequence shown here is derived from an EMBL/GenBank/DDBJ whole genome shotgun (WGS) entry which is preliminary data.</text>
</comment>
<feature type="domain" description="4Fe-4S ferredoxin-type" evidence="5">
    <location>
        <begin position="77"/>
        <end position="106"/>
    </location>
</feature>
<dbReference type="AlphaFoldDB" id="A0A1S2LJ83"/>
<reference evidence="6 7" key="1">
    <citation type="submission" date="2016-10" db="EMBL/GenBank/DDBJ databases">
        <title>Draft genome sequences of four alkaliphilic bacteria belonging to the Anaerobacillus genus.</title>
        <authorList>
            <person name="Bassil N.M."/>
            <person name="Lloyd J.R."/>
        </authorList>
    </citation>
    <scope>NUCLEOTIDE SEQUENCE [LARGE SCALE GENOMIC DNA]</scope>
    <source>
        <strain evidence="6 7">DSM 18345</strain>
    </source>
</reference>
<gene>
    <name evidence="6" type="ORF">BKP37_13095</name>
</gene>
<protein>
    <submittedName>
        <fullName evidence="6">4Fe-4S ferredoxin</fullName>
    </submittedName>
</protein>
<evidence type="ECO:0000256" key="4">
    <source>
        <dbReference type="ARBA" id="ARBA00023014"/>
    </source>
</evidence>
<evidence type="ECO:0000256" key="1">
    <source>
        <dbReference type="ARBA" id="ARBA00022485"/>
    </source>
</evidence>
<keyword evidence="2" id="KW-0479">Metal-binding</keyword>
<dbReference type="GO" id="GO:0046872">
    <property type="term" value="F:metal ion binding"/>
    <property type="evidence" value="ECO:0007669"/>
    <property type="project" value="UniProtKB-KW"/>
</dbReference>
<dbReference type="InterPro" id="IPR017900">
    <property type="entry name" value="4Fe4S_Fe_S_CS"/>
</dbReference>
<proteinExistence type="predicted"/>
<evidence type="ECO:0000256" key="2">
    <source>
        <dbReference type="ARBA" id="ARBA00022723"/>
    </source>
</evidence>
<evidence type="ECO:0000313" key="7">
    <source>
        <dbReference type="Proteomes" id="UP000179524"/>
    </source>
</evidence>
<sequence length="177" mass="19869">MIIDNTKCIGCGLCQEACATRHELPEGEYFIKLYKEYERGTYPNIIVENITTQCNHCENAPCARICPTGATYLNDQGIMVMNAKKCIGCKGCITACPYNARIWSEKFGTPEKCNFCDGFVQAGKDPACVTACPREARIFGDLNDVNSQISKNIIERRLEPLKPELGTKPKIYYVRHK</sequence>
<dbReference type="InterPro" id="IPR050954">
    <property type="entry name" value="ET_IronSulfur_Cluster-Binding"/>
</dbReference>
<dbReference type="PROSITE" id="PS00198">
    <property type="entry name" value="4FE4S_FER_1"/>
    <property type="match status" value="1"/>
</dbReference>
<keyword evidence="7" id="KW-1185">Reference proteome</keyword>
<dbReference type="GO" id="GO:0051539">
    <property type="term" value="F:4 iron, 4 sulfur cluster binding"/>
    <property type="evidence" value="ECO:0007669"/>
    <property type="project" value="UniProtKB-KW"/>
</dbReference>
<keyword evidence="1" id="KW-0004">4Fe-4S</keyword>
<dbReference type="Proteomes" id="UP000179524">
    <property type="component" value="Unassembled WGS sequence"/>
</dbReference>
<dbReference type="CDD" id="cd10551">
    <property type="entry name" value="PsrB"/>
    <property type="match status" value="1"/>
</dbReference>
<dbReference type="PANTHER" id="PTHR43177:SF3">
    <property type="entry name" value="PROTEIN NRFC HOMOLOG"/>
    <property type="match status" value="1"/>
</dbReference>
<keyword evidence="4" id="KW-0411">Iron-sulfur</keyword>